<sequence length="343" mass="36925">MAINMAASTAAPYKMAWTIEEAVSSRAHFREAGKLTVFNGVLPPGSAAIFEVGIVQALVSLEFATGVEADSILLPQYTVQPEIVAAIPATSKSAPVRRNSSKAIATTLSAEHQSTTRRAADRDATPSVQKHPSTTVLACSTSSHIAVGSRPRALDAIQRLGILIDGASLTSRLASVRPAQCPAGVPPGIKRRPWRRIGPFQDKSKFGQHKNCRVYVGDLGNRGNRQELEKAFGSYGPLKTVWVAQTPPGFAFVEFKDPKDAWDAVCALPGETLCGRRVRVQLSTKKRRTSCRHPSRLLTQAERTGAFADTFQSTSACSVDVGLFAFSHSRGRSDSVVRVLQLC</sequence>
<protein>
    <submittedName>
        <fullName evidence="1">Uncharacterized protein</fullName>
    </submittedName>
</protein>
<proteinExistence type="predicted"/>
<name>A0ACB7TH20_HYAAI</name>
<comment type="caution">
    <text evidence="1">The sequence shown here is derived from an EMBL/GenBank/DDBJ whole genome shotgun (WGS) entry which is preliminary data.</text>
</comment>
<dbReference type="Proteomes" id="UP000821845">
    <property type="component" value="Chromosome 1"/>
</dbReference>
<organism evidence="1 2">
    <name type="scientific">Hyalomma asiaticum</name>
    <name type="common">Tick</name>
    <dbReference type="NCBI Taxonomy" id="266040"/>
    <lineage>
        <taxon>Eukaryota</taxon>
        <taxon>Metazoa</taxon>
        <taxon>Ecdysozoa</taxon>
        <taxon>Arthropoda</taxon>
        <taxon>Chelicerata</taxon>
        <taxon>Arachnida</taxon>
        <taxon>Acari</taxon>
        <taxon>Parasitiformes</taxon>
        <taxon>Ixodida</taxon>
        <taxon>Ixodoidea</taxon>
        <taxon>Ixodidae</taxon>
        <taxon>Hyalomminae</taxon>
        <taxon>Hyalomma</taxon>
    </lineage>
</organism>
<gene>
    <name evidence="1" type="ORF">HPB50_008927</name>
</gene>
<accession>A0ACB7TH20</accession>
<evidence type="ECO:0000313" key="2">
    <source>
        <dbReference type="Proteomes" id="UP000821845"/>
    </source>
</evidence>
<evidence type="ECO:0000313" key="1">
    <source>
        <dbReference type="EMBL" id="KAH6945551.1"/>
    </source>
</evidence>
<keyword evidence="2" id="KW-1185">Reference proteome</keyword>
<dbReference type="EMBL" id="CM023481">
    <property type="protein sequence ID" value="KAH6945551.1"/>
    <property type="molecule type" value="Genomic_DNA"/>
</dbReference>
<reference evidence="1" key="1">
    <citation type="submission" date="2020-05" db="EMBL/GenBank/DDBJ databases">
        <title>Large-scale comparative analyses of tick genomes elucidate their genetic diversity and vector capacities.</title>
        <authorList>
            <person name="Jia N."/>
            <person name="Wang J."/>
            <person name="Shi W."/>
            <person name="Du L."/>
            <person name="Sun Y."/>
            <person name="Zhan W."/>
            <person name="Jiang J."/>
            <person name="Wang Q."/>
            <person name="Zhang B."/>
            <person name="Ji P."/>
            <person name="Sakyi L.B."/>
            <person name="Cui X."/>
            <person name="Yuan T."/>
            <person name="Jiang B."/>
            <person name="Yang W."/>
            <person name="Lam T.T.-Y."/>
            <person name="Chang Q."/>
            <person name="Ding S."/>
            <person name="Wang X."/>
            <person name="Zhu J."/>
            <person name="Ruan X."/>
            <person name="Zhao L."/>
            <person name="Wei J."/>
            <person name="Que T."/>
            <person name="Du C."/>
            <person name="Cheng J."/>
            <person name="Dai P."/>
            <person name="Han X."/>
            <person name="Huang E."/>
            <person name="Gao Y."/>
            <person name="Liu J."/>
            <person name="Shao H."/>
            <person name="Ye R."/>
            <person name="Li L."/>
            <person name="Wei W."/>
            <person name="Wang X."/>
            <person name="Wang C."/>
            <person name="Yang T."/>
            <person name="Huo Q."/>
            <person name="Li W."/>
            <person name="Guo W."/>
            <person name="Chen H."/>
            <person name="Zhou L."/>
            <person name="Ni X."/>
            <person name="Tian J."/>
            <person name="Zhou Y."/>
            <person name="Sheng Y."/>
            <person name="Liu T."/>
            <person name="Pan Y."/>
            <person name="Xia L."/>
            <person name="Li J."/>
            <person name="Zhao F."/>
            <person name="Cao W."/>
        </authorList>
    </citation>
    <scope>NUCLEOTIDE SEQUENCE</scope>
    <source>
        <strain evidence="1">Hyas-2018</strain>
    </source>
</reference>